<dbReference type="EMBL" id="FQZL01000028">
    <property type="protein sequence ID" value="SHJ61920.1"/>
    <property type="molecule type" value="Genomic_DNA"/>
</dbReference>
<organism evidence="2 3">
    <name type="scientific">Dethiosulfatibacter aminovorans DSM 17477</name>
    <dbReference type="NCBI Taxonomy" id="1121476"/>
    <lineage>
        <taxon>Bacteria</taxon>
        <taxon>Bacillati</taxon>
        <taxon>Bacillota</taxon>
        <taxon>Tissierellia</taxon>
        <taxon>Dethiosulfatibacter</taxon>
    </lineage>
</organism>
<evidence type="ECO:0000256" key="1">
    <source>
        <dbReference type="SAM" id="Phobius"/>
    </source>
</evidence>
<feature type="transmembrane region" description="Helical" evidence="1">
    <location>
        <begin position="7"/>
        <end position="28"/>
    </location>
</feature>
<feature type="transmembrane region" description="Helical" evidence="1">
    <location>
        <begin position="85"/>
        <end position="103"/>
    </location>
</feature>
<dbReference type="RefSeq" id="WP_073050354.1">
    <property type="nucleotide sequence ID" value="NZ_FQZL01000028.1"/>
</dbReference>
<feature type="transmembrane region" description="Helical" evidence="1">
    <location>
        <begin position="40"/>
        <end position="65"/>
    </location>
</feature>
<keyword evidence="3" id="KW-1185">Reference proteome</keyword>
<gene>
    <name evidence="2" type="ORF">SAMN02745751_02967</name>
</gene>
<proteinExistence type="predicted"/>
<protein>
    <submittedName>
        <fullName evidence="2">Uncharacterized protein</fullName>
    </submittedName>
</protein>
<dbReference type="AlphaFoldDB" id="A0A1M6KSR1"/>
<accession>A0A1M6KSR1</accession>
<name>A0A1M6KSR1_9FIRM</name>
<keyword evidence="1" id="KW-0812">Transmembrane</keyword>
<evidence type="ECO:0000313" key="2">
    <source>
        <dbReference type="EMBL" id="SHJ61920.1"/>
    </source>
</evidence>
<keyword evidence="1" id="KW-0472">Membrane</keyword>
<dbReference type="Proteomes" id="UP000184052">
    <property type="component" value="Unassembled WGS sequence"/>
</dbReference>
<reference evidence="2 3" key="1">
    <citation type="submission" date="2016-11" db="EMBL/GenBank/DDBJ databases">
        <authorList>
            <person name="Jaros S."/>
            <person name="Januszkiewicz K."/>
            <person name="Wedrychowicz H."/>
        </authorList>
    </citation>
    <scope>NUCLEOTIDE SEQUENCE [LARGE SCALE GENOMIC DNA]</scope>
    <source>
        <strain evidence="2 3">DSM 17477</strain>
    </source>
</reference>
<evidence type="ECO:0000313" key="3">
    <source>
        <dbReference type="Proteomes" id="UP000184052"/>
    </source>
</evidence>
<sequence length="104" mass="11596">MGKQGQNIIFSIVLAITTWFVLGYNTSLEYGSPEISITNVFVLIIGVTITSLIYYGVIAFLRWALVGAYMPLINDFRSGNSKQRMIIIIAVILVLLRLINTAVR</sequence>
<dbReference type="STRING" id="1121476.SAMN02745751_02967"/>
<keyword evidence="1" id="KW-1133">Transmembrane helix</keyword>